<accession>A0A4Y6AVC0</accession>
<dbReference type="Proteomes" id="UP000533080">
    <property type="component" value="Unassembled WGS sequence"/>
</dbReference>
<evidence type="ECO:0000313" key="1">
    <source>
        <dbReference type="EMBL" id="NOJ80477.1"/>
    </source>
</evidence>
<dbReference type="RefSeq" id="WP_090491134.1">
    <property type="nucleotide sequence ID" value="NZ_CP017169.1"/>
</dbReference>
<evidence type="ECO:0000313" key="4">
    <source>
        <dbReference type="Proteomes" id="UP000533080"/>
    </source>
</evidence>
<gene>
    <name evidence="2" type="ORF">BHS09_00110</name>
    <name evidence="1" type="ORF">HNV28_19460</name>
</gene>
<evidence type="ECO:0000313" key="2">
    <source>
        <dbReference type="EMBL" id="QDE65538.1"/>
    </source>
</evidence>
<reference evidence="1 4" key="2">
    <citation type="submission" date="2020-05" db="EMBL/GenBank/DDBJ databases">
        <authorList>
            <person name="Whitworth D."/>
        </authorList>
    </citation>
    <scope>NUCLEOTIDE SEQUENCE [LARGE SCALE GENOMIC DNA]</scope>
    <source>
        <strain evidence="1 4">AM005</strain>
    </source>
</reference>
<reference evidence="2 3" key="1">
    <citation type="journal article" date="2019" name="Science">
        <title>Social genes are selection hotspots in kin groups of a soil microbe.</title>
        <authorList>
            <person name="Wielgoss S."/>
            <person name="Wolfensberger R."/>
            <person name="Sun L."/>
            <person name="Fiegna F."/>
            <person name="Velicer G.J."/>
        </authorList>
    </citation>
    <scope>NUCLEOTIDE SEQUENCE [LARGE SCALE GENOMIC DNA]</scope>
    <source>
        <strain evidence="2 3">MC3.5.9c15</strain>
    </source>
</reference>
<proteinExistence type="predicted"/>
<organism evidence="1 4">
    <name type="scientific">Myxococcus xanthus</name>
    <dbReference type="NCBI Taxonomy" id="34"/>
    <lineage>
        <taxon>Bacteria</taxon>
        <taxon>Pseudomonadati</taxon>
        <taxon>Myxococcota</taxon>
        <taxon>Myxococcia</taxon>
        <taxon>Myxococcales</taxon>
        <taxon>Cystobacterineae</taxon>
        <taxon>Myxococcaceae</taxon>
        <taxon>Myxococcus</taxon>
    </lineage>
</organism>
<dbReference type="EMBL" id="JABFNT010000059">
    <property type="protein sequence ID" value="NOJ80477.1"/>
    <property type="molecule type" value="Genomic_DNA"/>
</dbReference>
<name>A0A4Y6AVC0_MYXXA</name>
<sequence length="98" mass="10551">MTSVASSSCAPSSSQAFTVLIPRGLQAAVEGLAAETRQELLAELFRLAALARQEESQLPPEFPYTLRLDVAGCQVSVELDPSRSRLTLVGLLRPQPLE</sequence>
<dbReference type="AlphaFoldDB" id="A0A4Y6AVC0"/>
<evidence type="ECO:0000313" key="3">
    <source>
        <dbReference type="Proteomes" id="UP000320179"/>
    </source>
</evidence>
<dbReference type="Proteomes" id="UP000320179">
    <property type="component" value="Chromosome"/>
</dbReference>
<protein>
    <submittedName>
        <fullName evidence="1">Uncharacterized protein</fullName>
    </submittedName>
</protein>
<dbReference type="EMBL" id="CP017174">
    <property type="protein sequence ID" value="QDE65538.1"/>
    <property type="molecule type" value="Genomic_DNA"/>
</dbReference>